<feature type="compositionally biased region" description="Low complexity" evidence="1">
    <location>
        <begin position="144"/>
        <end position="160"/>
    </location>
</feature>
<dbReference type="Proteomes" id="UP000762676">
    <property type="component" value="Unassembled WGS sequence"/>
</dbReference>
<proteinExistence type="predicted"/>
<reference evidence="2 3" key="1">
    <citation type="journal article" date="2021" name="Elife">
        <title>Chloroplast acquisition without the gene transfer in kleptoplastic sea slugs, Plakobranchus ocellatus.</title>
        <authorList>
            <person name="Maeda T."/>
            <person name="Takahashi S."/>
            <person name="Yoshida T."/>
            <person name="Shimamura S."/>
            <person name="Takaki Y."/>
            <person name="Nagai Y."/>
            <person name="Toyoda A."/>
            <person name="Suzuki Y."/>
            <person name="Arimoto A."/>
            <person name="Ishii H."/>
            <person name="Satoh N."/>
            <person name="Nishiyama T."/>
            <person name="Hasebe M."/>
            <person name="Maruyama T."/>
            <person name="Minagawa J."/>
            <person name="Obokata J."/>
            <person name="Shigenobu S."/>
        </authorList>
    </citation>
    <scope>NUCLEOTIDE SEQUENCE [LARGE SCALE GENOMIC DNA]</scope>
</reference>
<sequence length="160" mass="17528">MDMIGHETNCVSSTSLAWLGRCLVSTLHQPKSHEWNSGDVSLTSDRWKLPLVLLLGAVRADCLVSLNGPGNRHRSRDYLTSVHPLPGRDPEMSHVGWAGARGRREAHLGSQRCLARQPGQWSTVTDTAGGRHRNGDGAKKDAQTTRATTTYTGETNAWMD</sequence>
<keyword evidence="3" id="KW-1185">Reference proteome</keyword>
<evidence type="ECO:0000256" key="1">
    <source>
        <dbReference type="SAM" id="MobiDB-lite"/>
    </source>
</evidence>
<dbReference type="AlphaFoldDB" id="A0AAV4FX24"/>
<organism evidence="2 3">
    <name type="scientific">Elysia marginata</name>
    <dbReference type="NCBI Taxonomy" id="1093978"/>
    <lineage>
        <taxon>Eukaryota</taxon>
        <taxon>Metazoa</taxon>
        <taxon>Spiralia</taxon>
        <taxon>Lophotrochozoa</taxon>
        <taxon>Mollusca</taxon>
        <taxon>Gastropoda</taxon>
        <taxon>Heterobranchia</taxon>
        <taxon>Euthyneura</taxon>
        <taxon>Panpulmonata</taxon>
        <taxon>Sacoglossa</taxon>
        <taxon>Placobranchoidea</taxon>
        <taxon>Plakobranchidae</taxon>
        <taxon>Elysia</taxon>
    </lineage>
</organism>
<feature type="compositionally biased region" description="Basic and acidic residues" evidence="1">
    <location>
        <begin position="133"/>
        <end position="143"/>
    </location>
</feature>
<feature type="region of interest" description="Disordered" evidence="1">
    <location>
        <begin position="115"/>
        <end position="160"/>
    </location>
</feature>
<comment type="caution">
    <text evidence="2">The sequence shown here is derived from an EMBL/GenBank/DDBJ whole genome shotgun (WGS) entry which is preliminary data.</text>
</comment>
<evidence type="ECO:0000313" key="3">
    <source>
        <dbReference type="Proteomes" id="UP000762676"/>
    </source>
</evidence>
<accession>A0AAV4FX24</accession>
<protein>
    <submittedName>
        <fullName evidence="2">Uncharacterized protein</fullName>
    </submittedName>
</protein>
<dbReference type="EMBL" id="BMAT01008046">
    <property type="protein sequence ID" value="GFR76850.1"/>
    <property type="molecule type" value="Genomic_DNA"/>
</dbReference>
<evidence type="ECO:0000313" key="2">
    <source>
        <dbReference type="EMBL" id="GFR76850.1"/>
    </source>
</evidence>
<name>A0AAV4FX24_9GAST</name>
<gene>
    <name evidence="2" type="ORF">ElyMa_003953100</name>
</gene>